<proteinExistence type="predicted"/>
<name>G0GBY6_WINT7</name>
<evidence type="ECO:0000313" key="3">
    <source>
        <dbReference type="EMBL" id="AEJ61997.1"/>
    </source>
</evidence>
<dbReference type="SMART" id="SM00327">
    <property type="entry name" value="VWA"/>
    <property type="match status" value="1"/>
</dbReference>
<evidence type="ECO:0000256" key="1">
    <source>
        <dbReference type="SAM" id="Phobius"/>
    </source>
</evidence>
<dbReference type="Proteomes" id="UP000007254">
    <property type="component" value="Chromosome"/>
</dbReference>
<protein>
    <submittedName>
        <fullName evidence="3">von Willebrand factor type A</fullName>
    </submittedName>
</protein>
<dbReference type="RefSeq" id="WP_014625326.1">
    <property type="nucleotide sequence ID" value="NC_017583.1"/>
</dbReference>
<dbReference type="Pfam" id="PF13519">
    <property type="entry name" value="VWA_2"/>
    <property type="match status" value="1"/>
</dbReference>
<evidence type="ECO:0000259" key="2">
    <source>
        <dbReference type="PROSITE" id="PS50234"/>
    </source>
</evidence>
<dbReference type="PANTHER" id="PTHR22550">
    <property type="entry name" value="SPORE GERMINATION PROTEIN"/>
    <property type="match status" value="1"/>
</dbReference>
<dbReference type="InterPro" id="IPR036465">
    <property type="entry name" value="vWFA_dom_sf"/>
</dbReference>
<sequence>MKFIFPVRLWFLLALAPVLLFLVWRSYRRLEELLRLKGRDRKEHLVSRFLVREFLVQVFLLLGIAGLLVAYAEPFWGMEPETVKRRNADIVVLFDISRSMLVRDVPPSRLDVAKEIALMLVSRISGARWGVVAFKGKGELLLPLTPDLLGLEDAIGLLSPVLLRSPGTDVASGLSRALEAFPEQSNRQRLVILLSDGEALTGEIGPVLELARNLGVAVHTVGIGTESGGPVPLEGEEVLKKPSGEPVISRLDASLLKRIAEITGGRFFSVENAEGQTFQHVVSTIEETIAREEREGIRLVPARRYPLFVGLSFLAFSLMLLVRGWRWEVES</sequence>
<reference evidence="3 4" key="1">
    <citation type="submission" date="2011-06" db="EMBL/GenBank/DDBJ databases">
        <title>The complete genome of Spirochaeta thermophila DSM 6578.</title>
        <authorList>
            <consortium name="US DOE Joint Genome Institute (JGI-PGF)"/>
            <person name="Lucas S."/>
            <person name="Lapidus A."/>
            <person name="Bruce D."/>
            <person name="Goodwin L."/>
            <person name="Pitluck S."/>
            <person name="Peters L."/>
            <person name="Kyrpides N."/>
            <person name="Mavromatis K."/>
            <person name="Ivanova N."/>
            <person name="Mikailova N."/>
            <person name="Pagani I."/>
            <person name="Chertkov O."/>
            <person name="Detter J.C."/>
            <person name="Tapia R."/>
            <person name="Han C."/>
            <person name="Land M."/>
            <person name="Hauser L."/>
            <person name="Markowitz V."/>
            <person name="Cheng J.-F."/>
            <person name="Hugenholtz P."/>
            <person name="Woyke T."/>
            <person name="Wu D."/>
            <person name="Spring S."/>
            <person name="Merkhoffer B."/>
            <person name="Schneider S."/>
            <person name="Klenk H.-P."/>
            <person name="Eisen J.A."/>
        </authorList>
    </citation>
    <scope>NUCLEOTIDE SEQUENCE [LARGE SCALE GENOMIC DNA]</scope>
    <source>
        <strain evidence="4">ATCC 700085 / DSM 6578 / Z-1203</strain>
    </source>
</reference>
<gene>
    <name evidence="3" type="ordered locus">Spith_1737</name>
</gene>
<accession>G0GBY6</accession>
<dbReference type="OrthoDB" id="353431at2"/>
<dbReference type="PANTHER" id="PTHR22550:SF14">
    <property type="entry name" value="VWFA DOMAIN-CONTAINING PROTEIN"/>
    <property type="match status" value="1"/>
</dbReference>
<dbReference type="SUPFAM" id="SSF53300">
    <property type="entry name" value="vWA-like"/>
    <property type="match status" value="1"/>
</dbReference>
<keyword evidence="1" id="KW-0812">Transmembrane</keyword>
<dbReference type="HOGENOM" id="CLU_024570_0_0_12"/>
<feature type="transmembrane region" description="Helical" evidence="1">
    <location>
        <begin position="54"/>
        <end position="76"/>
    </location>
</feature>
<dbReference type="InterPro" id="IPR050768">
    <property type="entry name" value="UPF0353/GerABKA_families"/>
</dbReference>
<keyword evidence="1" id="KW-1133">Transmembrane helix</keyword>
<feature type="transmembrane region" description="Helical" evidence="1">
    <location>
        <begin position="305"/>
        <end position="325"/>
    </location>
</feature>
<dbReference type="PROSITE" id="PS50234">
    <property type="entry name" value="VWFA"/>
    <property type="match status" value="1"/>
</dbReference>
<dbReference type="AlphaFoldDB" id="G0GBY6"/>
<dbReference type="EMBL" id="CP002903">
    <property type="protein sequence ID" value="AEJ61997.1"/>
    <property type="molecule type" value="Genomic_DNA"/>
</dbReference>
<feature type="domain" description="VWFA" evidence="2">
    <location>
        <begin position="89"/>
        <end position="285"/>
    </location>
</feature>
<dbReference type="Gene3D" id="3.40.50.410">
    <property type="entry name" value="von Willebrand factor, type A domain"/>
    <property type="match status" value="1"/>
</dbReference>
<dbReference type="STRING" id="869211.Spith_1737"/>
<dbReference type="KEGG" id="stq:Spith_1737"/>
<keyword evidence="1" id="KW-0472">Membrane</keyword>
<dbReference type="InterPro" id="IPR002035">
    <property type="entry name" value="VWF_A"/>
</dbReference>
<organism evidence="3 4">
    <name type="scientific">Winmispira thermophila (strain ATCC 700085 / DSM 6578 / Z-1203)</name>
    <name type="common">Spirochaeta thermophila</name>
    <dbReference type="NCBI Taxonomy" id="869211"/>
    <lineage>
        <taxon>Bacteria</taxon>
        <taxon>Pseudomonadati</taxon>
        <taxon>Spirochaetota</taxon>
        <taxon>Spirochaetia</taxon>
        <taxon>Winmispirales</taxon>
        <taxon>Winmispiraceae</taxon>
        <taxon>Winmispira</taxon>
    </lineage>
</organism>
<evidence type="ECO:0000313" key="4">
    <source>
        <dbReference type="Proteomes" id="UP000007254"/>
    </source>
</evidence>
<keyword evidence="4" id="KW-1185">Reference proteome</keyword>